<feature type="repeat" description="TPR" evidence="2">
    <location>
        <begin position="318"/>
        <end position="351"/>
    </location>
</feature>
<evidence type="ECO:0000259" key="3">
    <source>
        <dbReference type="PROSITE" id="PS50110"/>
    </source>
</evidence>
<keyword evidence="1" id="KW-0597">Phosphoprotein</keyword>
<dbReference type="PROSITE" id="PS50005">
    <property type="entry name" value="TPR"/>
    <property type="match status" value="3"/>
</dbReference>
<dbReference type="InterPro" id="IPR001789">
    <property type="entry name" value="Sig_transdc_resp-reg_receiver"/>
</dbReference>
<dbReference type="Gene3D" id="3.40.50.2300">
    <property type="match status" value="1"/>
</dbReference>
<feature type="repeat" description="TPR" evidence="2">
    <location>
        <begin position="352"/>
        <end position="385"/>
    </location>
</feature>
<name>A0A7V6A5T5_9BACT</name>
<sequence length="409" mass="46315">MPCPLAARKTTDQLFGPLNVLVVDDMPTIRRMLRQMLQHLGVKGDIQEAGDGQEAWEVLQERTFDLVVCDINMPRMNGLELLRHLRATPRYHTTPFLMISGEVSEDFVAASAESEVDGYLLKPFKIDSLEGRLRSIIMHRYRPSRGEILFRKANDLLLKGACREALTVLAKLTEPPFRQQAKVLNLMGECHLSLGSEEDAAACFTKALEINPQYLKAYQNLAALRESQGDLASARGYLEEARKLSPLNPERLLALGQLCLKDGAPEEARQFLEEAWRFGQYVPPARRSEMAETFLAAGLNQVAEELFRQAIDDSPGDAHLYNRLGVALRRQQKHQQALEYYQQALQLDPRNEKVHFNLGVLYFDLGDRDKALKAFKTALQIRPKFAEAQDFLQRHFSAEELPATLPEEG</sequence>
<dbReference type="PROSITE" id="PS50110">
    <property type="entry name" value="RESPONSE_REGULATORY"/>
    <property type="match status" value="1"/>
</dbReference>
<evidence type="ECO:0000256" key="1">
    <source>
        <dbReference type="PROSITE-ProRule" id="PRU00169"/>
    </source>
</evidence>
<dbReference type="Pfam" id="PF00515">
    <property type="entry name" value="TPR_1"/>
    <property type="match status" value="1"/>
</dbReference>
<dbReference type="AlphaFoldDB" id="A0A7V6A5T5"/>
<dbReference type="Pfam" id="PF00072">
    <property type="entry name" value="Response_reg"/>
    <property type="match status" value="1"/>
</dbReference>
<dbReference type="InterPro" id="IPR011990">
    <property type="entry name" value="TPR-like_helical_dom_sf"/>
</dbReference>
<dbReference type="EMBL" id="DTGR01000207">
    <property type="protein sequence ID" value="HHS30685.1"/>
    <property type="molecule type" value="Genomic_DNA"/>
</dbReference>
<feature type="modified residue" description="4-aspartylphosphate" evidence="1">
    <location>
        <position position="70"/>
    </location>
</feature>
<dbReference type="Pfam" id="PF14559">
    <property type="entry name" value="TPR_19"/>
    <property type="match status" value="2"/>
</dbReference>
<dbReference type="InterPro" id="IPR019734">
    <property type="entry name" value="TPR_rpt"/>
</dbReference>
<feature type="domain" description="Response regulatory" evidence="3">
    <location>
        <begin position="19"/>
        <end position="137"/>
    </location>
</feature>
<accession>A0A7V6A5T5</accession>
<feature type="repeat" description="TPR" evidence="2">
    <location>
        <begin position="181"/>
        <end position="214"/>
    </location>
</feature>
<dbReference type="SMART" id="SM00028">
    <property type="entry name" value="TPR"/>
    <property type="match status" value="5"/>
</dbReference>
<organism evidence="4">
    <name type="scientific">Desulfobacca acetoxidans</name>
    <dbReference type="NCBI Taxonomy" id="60893"/>
    <lineage>
        <taxon>Bacteria</taxon>
        <taxon>Pseudomonadati</taxon>
        <taxon>Thermodesulfobacteriota</taxon>
        <taxon>Desulfobaccia</taxon>
        <taxon>Desulfobaccales</taxon>
        <taxon>Desulfobaccaceae</taxon>
        <taxon>Desulfobacca</taxon>
    </lineage>
</organism>
<dbReference type="SUPFAM" id="SSF52172">
    <property type="entry name" value="CheY-like"/>
    <property type="match status" value="1"/>
</dbReference>
<keyword evidence="2" id="KW-0802">TPR repeat</keyword>
<dbReference type="PANTHER" id="PTHR43228">
    <property type="entry name" value="TWO-COMPONENT RESPONSE REGULATOR"/>
    <property type="match status" value="1"/>
</dbReference>
<dbReference type="SMART" id="SM00448">
    <property type="entry name" value="REC"/>
    <property type="match status" value="1"/>
</dbReference>
<dbReference type="Gene3D" id="1.25.40.10">
    <property type="entry name" value="Tetratricopeptide repeat domain"/>
    <property type="match status" value="2"/>
</dbReference>
<evidence type="ECO:0000256" key="2">
    <source>
        <dbReference type="PROSITE-ProRule" id="PRU00339"/>
    </source>
</evidence>
<dbReference type="PROSITE" id="PS50293">
    <property type="entry name" value="TPR_REGION"/>
    <property type="match status" value="2"/>
</dbReference>
<dbReference type="InterPro" id="IPR052048">
    <property type="entry name" value="ST_Response_Regulator"/>
</dbReference>
<dbReference type="InterPro" id="IPR011006">
    <property type="entry name" value="CheY-like_superfamily"/>
</dbReference>
<reference evidence="4" key="1">
    <citation type="journal article" date="2020" name="mSystems">
        <title>Genome- and Community-Level Interaction Insights into Carbon Utilization and Element Cycling Functions of Hydrothermarchaeota in Hydrothermal Sediment.</title>
        <authorList>
            <person name="Zhou Z."/>
            <person name="Liu Y."/>
            <person name="Xu W."/>
            <person name="Pan J."/>
            <person name="Luo Z.H."/>
            <person name="Li M."/>
        </authorList>
    </citation>
    <scope>NUCLEOTIDE SEQUENCE [LARGE SCALE GENOMIC DNA]</scope>
    <source>
        <strain evidence="4">SpSt-767</strain>
    </source>
</reference>
<dbReference type="SUPFAM" id="SSF48452">
    <property type="entry name" value="TPR-like"/>
    <property type="match status" value="1"/>
</dbReference>
<dbReference type="GO" id="GO:0000160">
    <property type="term" value="P:phosphorelay signal transduction system"/>
    <property type="evidence" value="ECO:0007669"/>
    <property type="project" value="InterPro"/>
</dbReference>
<proteinExistence type="predicted"/>
<evidence type="ECO:0000313" key="4">
    <source>
        <dbReference type="EMBL" id="HHS30685.1"/>
    </source>
</evidence>
<gene>
    <name evidence="4" type="ORF">ENV52_13410</name>
</gene>
<comment type="caution">
    <text evidence="4">The sequence shown here is derived from an EMBL/GenBank/DDBJ whole genome shotgun (WGS) entry which is preliminary data.</text>
</comment>
<protein>
    <submittedName>
        <fullName evidence="4">Response regulator</fullName>
    </submittedName>
</protein>
<dbReference type="PANTHER" id="PTHR43228:SF1">
    <property type="entry name" value="TWO-COMPONENT RESPONSE REGULATOR ARR22"/>
    <property type="match status" value="1"/>
</dbReference>